<organism evidence="3 4">
    <name type="scientific">Ornithinimicrobium tianjinense</name>
    <dbReference type="NCBI Taxonomy" id="1195761"/>
    <lineage>
        <taxon>Bacteria</taxon>
        <taxon>Bacillati</taxon>
        <taxon>Actinomycetota</taxon>
        <taxon>Actinomycetes</taxon>
        <taxon>Micrococcales</taxon>
        <taxon>Ornithinimicrobiaceae</taxon>
        <taxon>Ornithinimicrobium</taxon>
    </lineage>
</organism>
<dbReference type="PANTHER" id="PTHR31480">
    <property type="entry name" value="BIFUNCTIONAL LYCOPENE CYCLASE/PHYTOENE SYNTHASE"/>
    <property type="match status" value="1"/>
</dbReference>
<dbReference type="GO" id="GO:0016117">
    <property type="term" value="P:carotenoid biosynthetic process"/>
    <property type="evidence" value="ECO:0007669"/>
    <property type="project" value="UniProtKB-ARBA"/>
</dbReference>
<dbReference type="EMBL" id="BMEM01000003">
    <property type="protein sequence ID" value="GGF53774.1"/>
    <property type="molecule type" value="Genomic_DNA"/>
</dbReference>
<dbReference type="InterPro" id="IPR019845">
    <property type="entry name" value="Squalene/phytoene_synthase_CS"/>
</dbReference>
<keyword evidence="2" id="KW-0808">Transferase</keyword>
<dbReference type="Pfam" id="PF00494">
    <property type="entry name" value="SQS_PSY"/>
    <property type="match status" value="1"/>
</dbReference>
<evidence type="ECO:0000256" key="1">
    <source>
        <dbReference type="ARBA" id="ARBA00004684"/>
    </source>
</evidence>
<dbReference type="RefSeq" id="WP_229735185.1">
    <property type="nucleotide sequence ID" value="NZ_BAABKH010000003.1"/>
</dbReference>
<dbReference type="SFLD" id="SFLDG01212">
    <property type="entry name" value="Phytoene_synthase_like"/>
    <property type="match status" value="1"/>
</dbReference>
<dbReference type="SFLD" id="SFLDG01018">
    <property type="entry name" value="Squalene/Phytoene_Synthase_Lik"/>
    <property type="match status" value="1"/>
</dbReference>
<comment type="pathway">
    <text evidence="1">Carotenoid biosynthesis; phytoene biosynthesis.</text>
</comment>
<dbReference type="PROSITE" id="PS01045">
    <property type="entry name" value="SQUALEN_PHYTOEN_SYN_2"/>
    <property type="match status" value="1"/>
</dbReference>
<evidence type="ECO:0000313" key="4">
    <source>
        <dbReference type="Proteomes" id="UP000605670"/>
    </source>
</evidence>
<dbReference type="Gene3D" id="1.10.600.10">
    <property type="entry name" value="Farnesyl Diphosphate Synthase"/>
    <property type="match status" value="1"/>
</dbReference>
<dbReference type="SUPFAM" id="SSF48576">
    <property type="entry name" value="Terpenoid synthases"/>
    <property type="match status" value="1"/>
</dbReference>
<dbReference type="InterPro" id="IPR033904">
    <property type="entry name" value="Trans_IPPS_HH"/>
</dbReference>
<dbReference type="CDD" id="cd00683">
    <property type="entry name" value="Trans_IPPS_HH"/>
    <property type="match status" value="1"/>
</dbReference>
<dbReference type="GO" id="GO:0051996">
    <property type="term" value="F:squalene synthase [NAD(P)H] activity"/>
    <property type="evidence" value="ECO:0007669"/>
    <property type="project" value="InterPro"/>
</dbReference>
<evidence type="ECO:0000256" key="2">
    <source>
        <dbReference type="ARBA" id="ARBA00022679"/>
    </source>
</evidence>
<proteinExistence type="predicted"/>
<comment type="caution">
    <text evidence="3">The sequence shown here is derived from an EMBL/GenBank/DDBJ whole genome shotgun (WGS) entry which is preliminary data.</text>
</comment>
<dbReference type="GO" id="GO:0004311">
    <property type="term" value="F:geranylgeranyl diphosphate synthase activity"/>
    <property type="evidence" value="ECO:0007669"/>
    <property type="project" value="InterPro"/>
</dbReference>
<dbReference type="AlphaFoldDB" id="A0A917BR18"/>
<sequence length="288" mass="31360">MMLLRGRGGAATTSYDDAARASAACVIGHYSTSFGWATRLLQEPVRTHVRCIYALVRVADELVDDESQPWDRDQRARMLDGLHQETLAAIETRGSANLVVHAFALTAAEHGIGADLVDPFFASMRADLTVSTHDQESLEGYVYGSAEVVGLMCLRVFVGGDEQRYAALAPGARRLGAAFQKVNFLRDLHADQSELGRVYFPGVDLATFSDRERDQLLDEIDEDLAVAAQAIAQLPPSSLPAVHAAHGLFCALSERLRATPAQQIARERVRVPDHVKAQILARSAVVAR</sequence>
<dbReference type="SFLD" id="SFLDS00005">
    <property type="entry name" value="Isoprenoid_Synthase_Type_I"/>
    <property type="match status" value="1"/>
</dbReference>
<protein>
    <submittedName>
        <fullName evidence="3">Phytoene synthase</fullName>
    </submittedName>
</protein>
<dbReference type="InterPro" id="IPR002060">
    <property type="entry name" value="Squ/phyt_synthse"/>
</dbReference>
<dbReference type="InterPro" id="IPR044843">
    <property type="entry name" value="Trans_IPPS_bact-type"/>
</dbReference>
<dbReference type="Proteomes" id="UP000605670">
    <property type="component" value="Unassembled WGS sequence"/>
</dbReference>
<keyword evidence="4" id="KW-1185">Reference proteome</keyword>
<dbReference type="InterPro" id="IPR008949">
    <property type="entry name" value="Isoprenoid_synthase_dom_sf"/>
</dbReference>
<reference evidence="3" key="1">
    <citation type="journal article" date="2014" name="Int. J. Syst. Evol. Microbiol.">
        <title>Complete genome sequence of Corynebacterium casei LMG S-19264T (=DSM 44701T), isolated from a smear-ripened cheese.</title>
        <authorList>
            <consortium name="US DOE Joint Genome Institute (JGI-PGF)"/>
            <person name="Walter F."/>
            <person name="Albersmeier A."/>
            <person name="Kalinowski J."/>
            <person name="Ruckert C."/>
        </authorList>
    </citation>
    <scope>NUCLEOTIDE SEQUENCE</scope>
    <source>
        <strain evidence="3">CGMCC 1.12160</strain>
    </source>
</reference>
<reference evidence="3" key="2">
    <citation type="submission" date="2020-09" db="EMBL/GenBank/DDBJ databases">
        <authorList>
            <person name="Sun Q."/>
            <person name="Zhou Y."/>
        </authorList>
    </citation>
    <scope>NUCLEOTIDE SEQUENCE</scope>
    <source>
        <strain evidence="3">CGMCC 1.12160</strain>
    </source>
</reference>
<gene>
    <name evidence="3" type="ORF">GCM10011366_22010</name>
</gene>
<accession>A0A917BR18</accession>
<evidence type="ECO:0000313" key="3">
    <source>
        <dbReference type="EMBL" id="GGF53774.1"/>
    </source>
</evidence>
<name>A0A917BR18_9MICO</name>